<name>A0A2I0WIJ7_9ASPA</name>
<dbReference type="EMBL" id="KZ502593">
    <property type="protein sequence ID" value="PKU75487.1"/>
    <property type="molecule type" value="Genomic_DNA"/>
</dbReference>
<dbReference type="InterPro" id="IPR032795">
    <property type="entry name" value="DUF3741-assoc"/>
</dbReference>
<dbReference type="Proteomes" id="UP000233837">
    <property type="component" value="Unassembled WGS sequence"/>
</dbReference>
<gene>
    <name evidence="4" type="ORF">MA16_Dca011263</name>
</gene>
<dbReference type="PANTHER" id="PTHR40836:SF4">
    <property type="entry name" value="RB1-INDUCIBLE COILED-COIL PROTEIN"/>
    <property type="match status" value="1"/>
</dbReference>
<reference evidence="4 5" key="1">
    <citation type="journal article" date="2016" name="Sci. Rep.">
        <title>The Dendrobium catenatum Lindl. genome sequence provides insights into polysaccharide synthase, floral development and adaptive evolution.</title>
        <authorList>
            <person name="Zhang G.Q."/>
            <person name="Xu Q."/>
            <person name="Bian C."/>
            <person name="Tsai W.C."/>
            <person name="Yeh C.M."/>
            <person name="Liu K.W."/>
            <person name="Yoshida K."/>
            <person name="Zhang L.S."/>
            <person name="Chang S.B."/>
            <person name="Chen F."/>
            <person name="Shi Y."/>
            <person name="Su Y.Y."/>
            <person name="Zhang Y.Q."/>
            <person name="Chen L.J."/>
            <person name="Yin Y."/>
            <person name="Lin M."/>
            <person name="Huang H."/>
            <person name="Deng H."/>
            <person name="Wang Z.W."/>
            <person name="Zhu S.L."/>
            <person name="Zhao X."/>
            <person name="Deng C."/>
            <person name="Niu S.C."/>
            <person name="Huang J."/>
            <person name="Wang M."/>
            <person name="Liu G.H."/>
            <person name="Yang H.J."/>
            <person name="Xiao X.J."/>
            <person name="Hsiao Y.Y."/>
            <person name="Wu W.L."/>
            <person name="Chen Y.Y."/>
            <person name="Mitsuda N."/>
            <person name="Ohme-Takagi M."/>
            <person name="Luo Y.B."/>
            <person name="Van de Peer Y."/>
            <person name="Liu Z.J."/>
        </authorList>
    </citation>
    <scope>NUCLEOTIDE SEQUENCE [LARGE SCALE GENOMIC DNA]</scope>
    <source>
        <tissue evidence="4">The whole plant</tissue>
    </source>
</reference>
<accession>A0A2I0WIJ7</accession>
<feature type="compositionally biased region" description="Basic and acidic residues" evidence="1">
    <location>
        <begin position="365"/>
        <end position="374"/>
    </location>
</feature>
<protein>
    <recommendedName>
        <fullName evidence="6">DUF4378 domain-containing protein</fullName>
    </recommendedName>
</protein>
<feature type="compositionally biased region" description="Basic and acidic residues" evidence="1">
    <location>
        <begin position="382"/>
        <end position="393"/>
    </location>
</feature>
<proteinExistence type="predicted"/>
<evidence type="ECO:0000313" key="4">
    <source>
        <dbReference type="EMBL" id="PKU75487.1"/>
    </source>
</evidence>
<feature type="region of interest" description="Disordered" evidence="1">
    <location>
        <begin position="365"/>
        <end position="393"/>
    </location>
</feature>
<evidence type="ECO:0000256" key="1">
    <source>
        <dbReference type="SAM" id="MobiDB-lite"/>
    </source>
</evidence>
<feature type="domain" description="DUF3741" evidence="3">
    <location>
        <begin position="87"/>
        <end position="106"/>
    </location>
</feature>
<dbReference type="Pfam" id="PF14309">
    <property type="entry name" value="DUF4378"/>
    <property type="match status" value="1"/>
</dbReference>
<feature type="region of interest" description="Disordered" evidence="1">
    <location>
        <begin position="631"/>
        <end position="656"/>
    </location>
</feature>
<feature type="region of interest" description="Disordered" evidence="1">
    <location>
        <begin position="161"/>
        <end position="180"/>
    </location>
</feature>
<organism evidence="4 5">
    <name type="scientific">Dendrobium catenatum</name>
    <dbReference type="NCBI Taxonomy" id="906689"/>
    <lineage>
        <taxon>Eukaryota</taxon>
        <taxon>Viridiplantae</taxon>
        <taxon>Streptophyta</taxon>
        <taxon>Embryophyta</taxon>
        <taxon>Tracheophyta</taxon>
        <taxon>Spermatophyta</taxon>
        <taxon>Magnoliopsida</taxon>
        <taxon>Liliopsida</taxon>
        <taxon>Asparagales</taxon>
        <taxon>Orchidaceae</taxon>
        <taxon>Epidendroideae</taxon>
        <taxon>Malaxideae</taxon>
        <taxon>Dendrobiinae</taxon>
        <taxon>Dendrobium</taxon>
    </lineage>
</organism>
<dbReference type="InterPro" id="IPR025486">
    <property type="entry name" value="DUF4378"/>
</dbReference>
<sequence>MGGRSNVSSFGGSNSARHLITHNKHHDGVEAPRNSLDLPLETTNRHHVINENLMVKIPSSEMNLHHKGNTPVKLLINEEVSNRENTKRSGPSVVARLMGMDTLPHEKGHTIHAKECFNENPRKHISRVPRFVSAKSELNSLSLTTFAQSKEQLPRIYNKQQYPSSSSKNLNSFKPHRREHPQEELLQKFKKEFESWQASKLWESSSNFDQNDSSQGLKDEPNLAFENLNMEKMSRCINTNKAQVRKKPIETDIYTSVNKVKCAPNPADGLYQDANLDKQCVPRMKDDKAIRRKLAANSFEPVPRTMFQEKRSRSCSPTRIVILKPSSDINEIEEPWSGSSDALEKASSMEHFLEEVKERLRLEMEGKGRNDSVRRGNSAHTSLHERSTDPKQLARDIAKHIRESVTRDLGTTSVRSESTRSYKNDFHVNEQESQESIKKDTRKIISDRLKNVLMDDREIEKSKFNENSLKIKEKERSKSMTDFLKEGKGASFWEDKKAVNESIPKYLRREQMKMAEFDDDAMSPPNLIRSFSAPVSGTAFGKLLLEDQRVATGAQLSRRNETLENDSGRNKKDGLNFKGRVSILRRNLSFKGKIFGKKMPLIGESTSETFSYLKSIDTLPSVIRNYGIVEDNSTEVPPSPASFYSSPTTEHHSPVSPLEVPFVEDHSSTQVSGELGTLLDSGIHPEQIESKDSEEVATEAQLNDTNEIMQIESHAKSYVRDILIVSGLYKAWPLDQALSTLDGQTESISSSVFDQVEEKNCKPEKIEANSCKLGDIDMDRKLLFDLVNEALPTVIASPVTPLMSRRWKESLAQLPCGIKLLDDLFNQIKIYANPKVVQHQSIDKVVAWDVKLRPWFTSSYEDIGYVEKEVEGLIIAELIDELLSDLSCFMVLQ</sequence>
<dbReference type="PANTHER" id="PTHR40836">
    <property type="entry name" value="RB1-INDUCIBLE COILED-COIL PROTEIN"/>
    <property type="match status" value="1"/>
</dbReference>
<reference evidence="4 5" key="2">
    <citation type="journal article" date="2017" name="Nature">
        <title>The Apostasia genome and the evolution of orchids.</title>
        <authorList>
            <person name="Zhang G.Q."/>
            <person name="Liu K.W."/>
            <person name="Li Z."/>
            <person name="Lohaus R."/>
            <person name="Hsiao Y.Y."/>
            <person name="Niu S.C."/>
            <person name="Wang J.Y."/>
            <person name="Lin Y.C."/>
            <person name="Xu Q."/>
            <person name="Chen L.J."/>
            <person name="Yoshida K."/>
            <person name="Fujiwara S."/>
            <person name="Wang Z.W."/>
            <person name="Zhang Y.Q."/>
            <person name="Mitsuda N."/>
            <person name="Wang M."/>
            <person name="Liu G.H."/>
            <person name="Pecoraro L."/>
            <person name="Huang H.X."/>
            <person name="Xiao X.J."/>
            <person name="Lin M."/>
            <person name="Wu X.Y."/>
            <person name="Wu W.L."/>
            <person name="Chen Y.Y."/>
            <person name="Chang S.B."/>
            <person name="Sakamoto S."/>
            <person name="Ohme-Takagi M."/>
            <person name="Yagi M."/>
            <person name="Zeng S.J."/>
            <person name="Shen C.Y."/>
            <person name="Yeh C.M."/>
            <person name="Luo Y.B."/>
            <person name="Tsai W.C."/>
            <person name="Van de Peer Y."/>
            <person name="Liu Z.J."/>
        </authorList>
    </citation>
    <scope>NUCLEOTIDE SEQUENCE [LARGE SCALE GENOMIC DNA]</scope>
    <source>
        <tissue evidence="4">The whole plant</tissue>
    </source>
</reference>
<evidence type="ECO:0000313" key="5">
    <source>
        <dbReference type="Proteomes" id="UP000233837"/>
    </source>
</evidence>
<dbReference type="Pfam" id="PF14383">
    <property type="entry name" value="VARLMGL"/>
    <property type="match status" value="1"/>
</dbReference>
<evidence type="ECO:0000259" key="2">
    <source>
        <dbReference type="Pfam" id="PF14309"/>
    </source>
</evidence>
<dbReference type="OrthoDB" id="446244at2759"/>
<feature type="domain" description="DUF4378" evidence="2">
    <location>
        <begin position="717"/>
        <end position="881"/>
    </location>
</feature>
<evidence type="ECO:0008006" key="6">
    <source>
        <dbReference type="Google" id="ProtNLM"/>
    </source>
</evidence>
<feature type="compositionally biased region" description="Polar residues" evidence="1">
    <location>
        <begin position="161"/>
        <end position="172"/>
    </location>
</feature>
<keyword evidence="5" id="KW-1185">Reference proteome</keyword>
<evidence type="ECO:0000259" key="3">
    <source>
        <dbReference type="Pfam" id="PF14383"/>
    </source>
</evidence>
<dbReference type="AlphaFoldDB" id="A0A2I0WIJ7"/>